<protein>
    <submittedName>
        <fullName evidence="10">Rhomboid family intramembrane serine protease</fullName>
    </submittedName>
</protein>
<evidence type="ECO:0000259" key="9">
    <source>
        <dbReference type="Pfam" id="PF01694"/>
    </source>
</evidence>
<dbReference type="OrthoDB" id="9807874at2"/>
<dbReference type="Proteomes" id="UP000291289">
    <property type="component" value="Unassembled WGS sequence"/>
</dbReference>
<dbReference type="GO" id="GO:0004252">
    <property type="term" value="F:serine-type endopeptidase activity"/>
    <property type="evidence" value="ECO:0007669"/>
    <property type="project" value="InterPro"/>
</dbReference>
<dbReference type="GO" id="GO:0006508">
    <property type="term" value="P:proteolysis"/>
    <property type="evidence" value="ECO:0007669"/>
    <property type="project" value="UniProtKB-KW"/>
</dbReference>
<feature type="transmembrane region" description="Helical" evidence="8">
    <location>
        <begin position="126"/>
        <end position="147"/>
    </location>
</feature>
<dbReference type="RefSeq" id="WP_131284097.1">
    <property type="nucleotide sequence ID" value="NZ_RXLP01000019.1"/>
</dbReference>
<gene>
    <name evidence="10" type="ORF">EJ419_04735</name>
</gene>
<dbReference type="Gene3D" id="1.20.1540.10">
    <property type="entry name" value="Rhomboid-like"/>
    <property type="match status" value="1"/>
</dbReference>
<dbReference type="Pfam" id="PF01694">
    <property type="entry name" value="Rhomboid"/>
    <property type="match status" value="1"/>
</dbReference>
<feature type="transmembrane region" description="Helical" evidence="8">
    <location>
        <begin position="238"/>
        <end position="259"/>
    </location>
</feature>
<sequence length="270" mass="29956">MANPFTRGSSGPAGPWDPRNPNKTHESMTQSWQRFARQWSNNWRMNGPNITIVLIAINVVVFAVQVLTRFIPGGYSAFMSLFSLIPSMSYTHPWMLVTSGFLHANFLHILMNMLTLYVVGRELEKLLGHWAFLGMYMVSLLGGSVLYAVWPSLAYSSAVGASGAIYGLFGAMLTVYRQLGTQMRSMTLFLFFFLILPIFFGNIAWQAHIGGFITGAILSTLMMNGLRGLKSASINKRMAIYGSLCAIILIAVWILYPLVARALMAAMFGQ</sequence>
<organism evidence="10 11">
    <name type="scientific">Alloscardovia theropitheci</name>
    <dbReference type="NCBI Taxonomy" id="2496842"/>
    <lineage>
        <taxon>Bacteria</taxon>
        <taxon>Bacillati</taxon>
        <taxon>Actinomycetota</taxon>
        <taxon>Actinomycetes</taxon>
        <taxon>Bifidobacteriales</taxon>
        <taxon>Bifidobacteriaceae</taxon>
        <taxon>Alloscardovia</taxon>
    </lineage>
</organism>
<evidence type="ECO:0000256" key="5">
    <source>
        <dbReference type="ARBA" id="ARBA00022989"/>
    </source>
</evidence>
<keyword evidence="10" id="KW-0645">Protease</keyword>
<evidence type="ECO:0000256" key="8">
    <source>
        <dbReference type="SAM" id="Phobius"/>
    </source>
</evidence>
<name>A0A4R0QQ04_9BIFI</name>
<dbReference type="InterPro" id="IPR050925">
    <property type="entry name" value="Rhomboid_protease_S54"/>
</dbReference>
<feature type="region of interest" description="Disordered" evidence="7">
    <location>
        <begin position="1"/>
        <end position="27"/>
    </location>
</feature>
<dbReference type="EMBL" id="RXLP01000019">
    <property type="protein sequence ID" value="TCD54343.1"/>
    <property type="molecule type" value="Genomic_DNA"/>
</dbReference>
<evidence type="ECO:0000313" key="10">
    <source>
        <dbReference type="EMBL" id="TCD54343.1"/>
    </source>
</evidence>
<feature type="domain" description="Peptidase S54 rhomboid" evidence="9">
    <location>
        <begin position="92"/>
        <end position="223"/>
    </location>
</feature>
<feature type="transmembrane region" description="Helical" evidence="8">
    <location>
        <begin position="153"/>
        <end position="175"/>
    </location>
</feature>
<evidence type="ECO:0000256" key="6">
    <source>
        <dbReference type="ARBA" id="ARBA00023136"/>
    </source>
</evidence>
<keyword evidence="5 8" id="KW-1133">Transmembrane helix</keyword>
<comment type="similarity">
    <text evidence="2">Belongs to the peptidase S54 family.</text>
</comment>
<dbReference type="SUPFAM" id="SSF144091">
    <property type="entry name" value="Rhomboid-like"/>
    <property type="match status" value="1"/>
</dbReference>
<keyword evidence="3 8" id="KW-0812">Transmembrane</keyword>
<proteinExistence type="inferred from homology"/>
<evidence type="ECO:0000256" key="3">
    <source>
        <dbReference type="ARBA" id="ARBA00022692"/>
    </source>
</evidence>
<dbReference type="GO" id="GO:0016020">
    <property type="term" value="C:membrane"/>
    <property type="evidence" value="ECO:0007669"/>
    <property type="project" value="UniProtKB-SubCell"/>
</dbReference>
<comment type="subcellular location">
    <subcellularLocation>
        <location evidence="1">Membrane</location>
        <topology evidence="1">Multi-pass membrane protein</topology>
    </subcellularLocation>
</comment>
<keyword evidence="11" id="KW-1185">Reference proteome</keyword>
<dbReference type="PANTHER" id="PTHR43731">
    <property type="entry name" value="RHOMBOID PROTEASE"/>
    <property type="match status" value="1"/>
</dbReference>
<evidence type="ECO:0000256" key="7">
    <source>
        <dbReference type="SAM" id="MobiDB-lite"/>
    </source>
</evidence>
<dbReference type="PANTHER" id="PTHR43731:SF14">
    <property type="entry name" value="PRESENILIN-ASSOCIATED RHOMBOID-LIKE PROTEIN, MITOCHONDRIAL"/>
    <property type="match status" value="1"/>
</dbReference>
<feature type="transmembrane region" description="Helical" evidence="8">
    <location>
        <begin position="209"/>
        <end position="226"/>
    </location>
</feature>
<evidence type="ECO:0000256" key="1">
    <source>
        <dbReference type="ARBA" id="ARBA00004141"/>
    </source>
</evidence>
<reference evidence="10 11" key="1">
    <citation type="submission" date="2018-12" db="EMBL/GenBank/DDBJ databases">
        <title>Alloscrdovia theropitheci sp. nov: a novel taxon from the feces of the bleeding-herat monkey (Theropithecus geleda).</title>
        <authorList>
            <person name="Modesto M."/>
        </authorList>
    </citation>
    <scope>NUCLEOTIDE SEQUENCE [LARGE SCALE GENOMIC DNA]</scope>
    <source>
        <strain evidence="10 11">GLDI4/2</strain>
    </source>
</reference>
<accession>A0A4R0QQ04</accession>
<feature type="transmembrane region" description="Helical" evidence="8">
    <location>
        <begin position="50"/>
        <end position="68"/>
    </location>
</feature>
<keyword evidence="4" id="KW-0378">Hydrolase</keyword>
<feature type="transmembrane region" description="Helical" evidence="8">
    <location>
        <begin position="101"/>
        <end position="119"/>
    </location>
</feature>
<comment type="caution">
    <text evidence="10">The sequence shown here is derived from an EMBL/GenBank/DDBJ whole genome shotgun (WGS) entry which is preliminary data.</text>
</comment>
<evidence type="ECO:0000313" key="11">
    <source>
        <dbReference type="Proteomes" id="UP000291289"/>
    </source>
</evidence>
<dbReference type="AlphaFoldDB" id="A0A4R0QQ04"/>
<evidence type="ECO:0000256" key="2">
    <source>
        <dbReference type="ARBA" id="ARBA00009045"/>
    </source>
</evidence>
<dbReference type="InterPro" id="IPR022764">
    <property type="entry name" value="Peptidase_S54_rhomboid_dom"/>
</dbReference>
<dbReference type="InterPro" id="IPR035952">
    <property type="entry name" value="Rhomboid-like_sf"/>
</dbReference>
<keyword evidence="6 8" id="KW-0472">Membrane</keyword>
<evidence type="ECO:0000256" key="4">
    <source>
        <dbReference type="ARBA" id="ARBA00022801"/>
    </source>
</evidence>
<feature type="transmembrane region" description="Helical" evidence="8">
    <location>
        <begin position="187"/>
        <end position="203"/>
    </location>
</feature>